<dbReference type="Proteomes" id="UP001501195">
    <property type="component" value="Unassembled WGS sequence"/>
</dbReference>
<protein>
    <recommendedName>
        <fullName evidence="3">Small RNA 2'-O-methyltransferase</fullName>
        <ecNumber evidence="11">2.1.1.386</ecNumber>
    </recommendedName>
</protein>
<dbReference type="PANTHER" id="PTHR21404:SF3">
    <property type="entry name" value="SMALL RNA 2'-O-METHYLTRANSFERASE"/>
    <property type="match status" value="1"/>
</dbReference>
<keyword evidence="9" id="KW-0694">RNA-binding</keyword>
<keyword evidence="15" id="KW-1185">Reference proteome</keyword>
<comment type="catalytic activity">
    <reaction evidence="12">
        <text>small RNA 3'-end nucleotide + S-adenosyl-L-methionine = small RNA 3'-end 2'-O-methylnucleotide + S-adenosyl-L-homocysteine + H(+)</text>
        <dbReference type="Rhea" id="RHEA:37887"/>
        <dbReference type="Rhea" id="RHEA-COMP:10415"/>
        <dbReference type="Rhea" id="RHEA-COMP:10416"/>
        <dbReference type="ChEBI" id="CHEBI:15378"/>
        <dbReference type="ChEBI" id="CHEBI:57856"/>
        <dbReference type="ChEBI" id="CHEBI:59789"/>
        <dbReference type="ChEBI" id="CHEBI:74896"/>
        <dbReference type="ChEBI" id="CHEBI:74898"/>
        <dbReference type="EC" id="2.1.1.386"/>
    </reaction>
</comment>
<accession>A0ABP9HJF5</accession>
<dbReference type="InterPro" id="IPR038546">
    <property type="entry name" value="Hen1_N_sf"/>
</dbReference>
<evidence type="ECO:0000259" key="13">
    <source>
        <dbReference type="Pfam" id="PF12623"/>
    </source>
</evidence>
<evidence type="ECO:0000256" key="7">
    <source>
        <dbReference type="ARBA" id="ARBA00022723"/>
    </source>
</evidence>
<evidence type="ECO:0000256" key="4">
    <source>
        <dbReference type="ARBA" id="ARBA00022603"/>
    </source>
</evidence>
<proteinExistence type="inferred from homology"/>
<dbReference type="InterPro" id="IPR026610">
    <property type="entry name" value="Hen1"/>
</dbReference>
<feature type="domain" description="Hen1 N-terminal" evidence="13">
    <location>
        <begin position="1"/>
        <end position="244"/>
    </location>
</feature>
<keyword evidence="6" id="KW-0949">S-adenosyl-L-methionine</keyword>
<comment type="caution">
    <text evidence="14">The sequence shown here is derived from an EMBL/GenBank/DDBJ whole genome shotgun (WGS) entry which is preliminary data.</text>
</comment>
<organism evidence="14 15">
    <name type="scientific">Kineococcus glutinatus</name>
    <dbReference type="NCBI Taxonomy" id="1070872"/>
    <lineage>
        <taxon>Bacteria</taxon>
        <taxon>Bacillati</taxon>
        <taxon>Actinomycetota</taxon>
        <taxon>Actinomycetes</taxon>
        <taxon>Kineosporiales</taxon>
        <taxon>Kineosporiaceae</taxon>
        <taxon>Kineococcus</taxon>
    </lineage>
</organism>
<evidence type="ECO:0000313" key="15">
    <source>
        <dbReference type="Proteomes" id="UP001501195"/>
    </source>
</evidence>
<dbReference type="InterPro" id="IPR029063">
    <property type="entry name" value="SAM-dependent_MTases_sf"/>
</dbReference>
<evidence type="ECO:0000256" key="2">
    <source>
        <dbReference type="ARBA" id="ARBA00009026"/>
    </source>
</evidence>
<keyword evidence="8" id="KW-0460">Magnesium</keyword>
<evidence type="ECO:0000256" key="12">
    <source>
        <dbReference type="ARBA" id="ARBA00048418"/>
    </source>
</evidence>
<keyword evidence="5" id="KW-0808">Transferase</keyword>
<reference evidence="15" key="1">
    <citation type="journal article" date="2019" name="Int. J. Syst. Evol. Microbiol.">
        <title>The Global Catalogue of Microorganisms (GCM) 10K type strain sequencing project: providing services to taxonomists for standard genome sequencing and annotation.</title>
        <authorList>
            <consortium name="The Broad Institute Genomics Platform"/>
            <consortium name="The Broad Institute Genome Sequencing Center for Infectious Disease"/>
            <person name="Wu L."/>
            <person name="Ma J."/>
        </authorList>
    </citation>
    <scope>NUCLEOTIDE SEQUENCE [LARGE SCALE GENOMIC DNA]</scope>
    <source>
        <strain evidence="15">JCM 18126</strain>
    </source>
</reference>
<dbReference type="EMBL" id="BAABIL010000158">
    <property type="protein sequence ID" value="GAA4972030.1"/>
    <property type="molecule type" value="Genomic_DNA"/>
</dbReference>
<dbReference type="CDD" id="cd02440">
    <property type="entry name" value="AdoMet_MTases"/>
    <property type="match status" value="1"/>
</dbReference>
<dbReference type="SUPFAM" id="SSF53335">
    <property type="entry name" value="S-adenosyl-L-methionine-dependent methyltransferases"/>
    <property type="match status" value="1"/>
</dbReference>
<dbReference type="EC" id="2.1.1.386" evidence="11"/>
<dbReference type="RefSeq" id="WP_345711502.1">
    <property type="nucleotide sequence ID" value="NZ_BAABIL010000158.1"/>
</dbReference>
<evidence type="ECO:0000256" key="3">
    <source>
        <dbReference type="ARBA" id="ARBA00021330"/>
    </source>
</evidence>
<dbReference type="Pfam" id="PF12623">
    <property type="entry name" value="Hen1_L"/>
    <property type="match status" value="1"/>
</dbReference>
<evidence type="ECO:0000256" key="10">
    <source>
        <dbReference type="ARBA" id="ARBA00023158"/>
    </source>
</evidence>
<dbReference type="InterPro" id="IPR024740">
    <property type="entry name" value="Hen1_N"/>
</dbReference>
<comment type="similarity">
    <text evidence="2">Belongs to the methyltransferase superfamily. HEN1 family.</text>
</comment>
<gene>
    <name evidence="14" type="ORF">GCM10023225_12080</name>
</gene>
<evidence type="ECO:0000256" key="8">
    <source>
        <dbReference type="ARBA" id="ARBA00022842"/>
    </source>
</evidence>
<sequence>MLLTVSTTGTPDAPATDLGHLLHKHPDRPQSTALAGGTAHVLYPEATAERCTAALLLEVDPVALVRGPRGGGEGFALQQHVNDRPYAASSLLAVALAQVFRTALSGRCAGRPELAASALPLQVHVPVLPCRGGADLARRVFAPLGWDVTAVPVPLDPEVPAWGGSEYVDLRLDGRLRLADALNHLYVLLPVLDDAKHYWVGPQEVDKLVRAGSGWLAAHPERDLVTARYLAHQRSLATSALERLTEGALDEDTAEPAAQAPARAPGLAAERRSMVGRLLREAGAGRVADLGCGEGALVADLLADSAFTEVVAADVSARALQRVERRSRPERMPERQRERLRILQTSLTYRDERLAGLDGAALVEVVEHVDPERLPALERSVFEFAAPRTVVVTTPNADHNPRFPSLPAGAFRHPDHRFEWTRQEFRGWARRVAAEHGYAVAFTGAGQEDPEVGHPTQVAVFTRREPGAGAGGAA</sequence>
<dbReference type="Pfam" id="PF13489">
    <property type="entry name" value="Methyltransf_23"/>
    <property type="match status" value="1"/>
</dbReference>
<dbReference type="Gene3D" id="3.30.1610.20">
    <property type="entry name" value="Hen1, N-terminal domain"/>
    <property type="match status" value="1"/>
</dbReference>
<evidence type="ECO:0000256" key="5">
    <source>
        <dbReference type="ARBA" id="ARBA00022679"/>
    </source>
</evidence>
<keyword evidence="10" id="KW-0943">RNA-mediated gene silencing</keyword>
<evidence type="ECO:0000256" key="1">
    <source>
        <dbReference type="ARBA" id="ARBA00001946"/>
    </source>
</evidence>
<evidence type="ECO:0000256" key="6">
    <source>
        <dbReference type="ARBA" id="ARBA00022691"/>
    </source>
</evidence>
<name>A0ABP9HJF5_9ACTN</name>
<comment type="cofactor">
    <cofactor evidence="1">
        <name>Mg(2+)</name>
        <dbReference type="ChEBI" id="CHEBI:18420"/>
    </cofactor>
</comment>
<dbReference type="InterPro" id="IPR024026">
    <property type="entry name" value="3'-RNA_MeTfrase_Hen1_bac"/>
</dbReference>
<dbReference type="Gene3D" id="3.40.50.150">
    <property type="entry name" value="Vaccinia Virus protein VP39"/>
    <property type="match status" value="1"/>
</dbReference>
<evidence type="ECO:0000256" key="9">
    <source>
        <dbReference type="ARBA" id="ARBA00022884"/>
    </source>
</evidence>
<keyword evidence="7" id="KW-0479">Metal-binding</keyword>
<dbReference type="NCBIfam" id="TIGR04074">
    <property type="entry name" value="bacter_Hen1"/>
    <property type="match status" value="1"/>
</dbReference>
<keyword evidence="4" id="KW-0489">Methyltransferase</keyword>
<evidence type="ECO:0000313" key="14">
    <source>
        <dbReference type="EMBL" id="GAA4972030.1"/>
    </source>
</evidence>
<evidence type="ECO:0000256" key="11">
    <source>
        <dbReference type="ARBA" id="ARBA00035025"/>
    </source>
</evidence>
<dbReference type="PANTHER" id="PTHR21404">
    <property type="entry name" value="HEN1"/>
    <property type="match status" value="1"/>
</dbReference>